<evidence type="ECO:0000313" key="3">
    <source>
        <dbReference type="Proteomes" id="UP000789706"/>
    </source>
</evidence>
<sequence length="170" mass="19704">MSDMESENIWNIGNIENIFEDPKDIENTKNIENITKKSKNQTTNNFSSTKKSKKKTNDNFSSKKKTNDSFSSIDDNYSYYNNSNLSEIVKQFREADKIDDEKVKTKEIEQEIEKNMIPEISAHPAAIYTSRIFKLSEFSNSTNNSFFSKKNYEVTSREINYDAFILPSGI</sequence>
<comment type="caution">
    <text evidence="2">The sequence shown here is derived from an EMBL/GenBank/DDBJ whole genome shotgun (WGS) entry which is preliminary data.</text>
</comment>
<feature type="compositionally biased region" description="Low complexity" evidence="1">
    <location>
        <begin position="40"/>
        <end position="49"/>
    </location>
</feature>
<name>A0A9N8YJF8_9GLOM</name>
<gene>
    <name evidence="2" type="ORF">DEBURN_LOCUS16</name>
</gene>
<dbReference type="Proteomes" id="UP000789706">
    <property type="component" value="Unassembled WGS sequence"/>
</dbReference>
<evidence type="ECO:0000256" key="1">
    <source>
        <dbReference type="SAM" id="MobiDB-lite"/>
    </source>
</evidence>
<protein>
    <submittedName>
        <fullName evidence="2">5670_t:CDS:1</fullName>
    </submittedName>
</protein>
<feature type="compositionally biased region" description="Basic and acidic residues" evidence="1">
    <location>
        <begin position="20"/>
        <end position="29"/>
    </location>
</feature>
<dbReference type="EMBL" id="CAJVPK010000001">
    <property type="protein sequence ID" value="CAG8432688.1"/>
    <property type="molecule type" value="Genomic_DNA"/>
</dbReference>
<dbReference type="AlphaFoldDB" id="A0A9N8YJF8"/>
<feature type="compositionally biased region" description="Low complexity" evidence="1">
    <location>
        <begin position="68"/>
        <end position="78"/>
    </location>
</feature>
<feature type="region of interest" description="Disordered" evidence="1">
    <location>
        <begin position="1"/>
        <end position="78"/>
    </location>
</feature>
<evidence type="ECO:0000313" key="2">
    <source>
        <dbReference type="EMBL" id="CAG8432688.1"/>
    </source>
</evidence>
<feature type="compositionally biased region" description="Low complexity" evidence="1">
    <location>
        <begin position="7"/>
        <end position="17"/>
    </location>
</feature>
<proteinExistence type="predicted"/>
<reference evidence="2" key="1">
    <citation type="submission" date="2021-06" db="EMBL/GenBank/DDBJ databases">
        <authorList>
            <person name="Kallberg Y."/>
            <person name="Tangrot J."/>
            <person name="Rosling A."/>
        </authorList>
    </citation>
    <scope>NUCLEOTIDE SEQUENCE</scope>
    <source>
        <strain evidence="2">AZ414A</strain>
    </source>
</reference>
<organism evidence="2 3">
    <name type="scientific">Diversispora eburnea</name>
    <dbReference type="NCBI Taxonomy" id="1213867"/>
    <lineage>
        <taxon>Eukaryota</taxon>
        <taxon>Fungi</taxon>
        <taxon>Fungi incertae sedis</taxon>
        <taxon>Mucoromycota</taxon>
        <taxon>Glomeromycotina</taxon>
        <taxon>Glomeromycetes</taxon>
        <taxon>Diversisporales</taxon>
        <taxon>Diversisporaceae</taxon>
        <taxon>Diversispora</taxon>
    </lineage>
</organism>
<accession>A0A9N8YJF8</accession>
<keyword evidence="3" id="KW-1185">Reference proteome</keyword>